<dbReference type="GO" id="GO:0048240">
    <property type="term" value="P:sperm capacitation"/>
    <property type="evidence" value="ECO:0007669"/>
    <property type="project" value="TreeGrafter"/>
</dbReference>
<dbReference type="GO" id="GO:0036128">
    <property type="term" value="C:CatSper complex"/>
    <property type="evidence" value="ECO:0007669"/>
    <property type="project" value="InterPro"/>
</dbReference>
<organism evidence="2 3">
    <name type="scientific">Ramazzottius varieornatus</name>
    <name type="common">Water bear</name>
    <name type="synonym">Tardigrade</name>
    <dbReference type="NCBI Taxonomy" id="947166"/>
    <lineage>
        <taxon>Eukaryota</taxon>
        <taxon>Metazoa</taxon>
        <taxon>Ecdysozoa</taxon>
        <taxon>Tardigrada</taxon>
        <taxon>Eutardigrada</taxon>
        <taxon>Parachela</taxon>
        <taxon>Hypsibioidea</taxon>
        <taxon>Ramazzottiidae</taxon>
        <taxon>Ramazzottius</taxon>
    </lineage>
</organism>
<dbReference type="GO" id="GO:0006814">
    <property type="term" value="P:sodium ion transport"/>
    <property type="evidence" value="ECO:0007669"/>
    <property type="project" value="TreeGrafter"/>
</dbReference>
<dbReference type="GO" id="GO:0005227">
    <property type="term" value="F:calcium-activated cation channel activity"/>
    <property type="evidence" value="ECO:0007669"/>
    <property type="project" value="InterPro"/>
</dbReference>
<dbReference type="Proteomes" id="UP000186922">
    <property type="component" value="Unassembled WGS sequence"/>
</dbReference>
<dbReference type="GO" id="GO:0097228">
    <property type="term" value="C:sperm principal piece"/>
    <property type="evidence" value="ECO:0007669"/>
    <property type="project" value="TreeGrafter"/>
</dbReference>
<feature type="compositionally biased region" description="Acidic residues" evidence="1">
    <location>
        <begin position="88"/>
        <end position="103"/>
    </location>
</feature>
<sequence length="202" mass="23043">MICLLGVVGVQLFGDAVPLYFDSFSDAVFSIFICQTQRGWVRIYNMFIAAGGVVVTNLRKEMKAAQEERDRKEAKKNKTKPAVKNSAEGDEDGEEGESEEEGEAENKLEPLIAAARGWKGGDSQRRVLLPMFLNLVTLEDLQKYLFLQVALEENLTVYRQLRARLKDIYGEVHLMNESYFKELRKKPPQQMNAQPPKRRSKV</sequence>
<gene>
    <name evidence="2" type="primary">RvY_18774-1</name>
    <name evidence="2" type="synonym">RvY_18774.1</name>
    <name evidence="2" type="ORF">RvY_18774</name>
</gene>
<accession>A0A1D1W707</accession>
<evidence type="ECO:0000313" key="2">
    <source>
        <dbReference type="EMBL" id="GAV09197.1"/>
    </source>
</evidence>
<comment type="caution">
    <text evidence="2">The sequence shown here is derived from an EMBL/GenBank/DDBJ whole genome shotgun (WGS) entry which is preliminary data.</text>
</comment>
<evidence type="ECO:0000313" key="3">
    <source>
        <dbReference type="Proteomes" id="UP000186922"/>
    </source>
</evidence>
<dbReference type="GO" id="GO:0005245">
    <property type="term" value="F:voltage-gated calcium channel activity"/>
    <property type="evidence" value="ECO:0007669"/>
    <property type="project" value="TreeGrafter"/>
</dbReference>
<keyword evidence="3" id="KW-1185">Reference proteome</keyword>
<evidence type="ECO:0000256" key="1">
    <source>
        <dbReference type="SAM" id="MobiDB-lite"/>
    </source>
</evidence>
<dbReference type="GO" id="GO:0001669">
    <property type="term" value="C:acrosomal vesicle"/>
    <property type="evidence" value="ECO:0007669"/>
    <property type="project" value="TreeGrafter"/>
</dbReference>
<feature type="region of interest" description="Disordered" evidence="1">
    <location>
        <begin position="65"/>
        <end position="106"/>
    </location>
</feature>
<dbReference type="PANTHER" id="PTHR47077">
    <property type="entry name" value="ION_TRANS DOMAIN-CONTAINING PROTEIN"/>
    <property type="match status" value="1"/>
</dbReference>
<protein>
    <submittedName>
        <fullName evidence="2">Uncharacterized protein</fullName>
    </submittedName>
</protein>
<dbReference type="PANTHER" id="PTHR47077:SF1">
    <property type="entry name" value="CATION CHANNEL SPERM-ASSOCIATED PROTEIN 4"/>
    <property type="match status" value="1"/>
</dbReference>
<name>A0A1D1W707_RAMVA</name>
<dbReference type="OrthoDB" id="2984333at2759"/>
<dbReference type="STRING" id="947166.A0A1D1W707"/>
<dbReference type="GO" id="GO:0030317">
    <property type="term" value="P:flagellated sperm motility"/>
    <property type="evidence" value="ECO:0007669"/>
    <property type="project" value="InterPro"/>
</dbReference>
<dbReference type="AlphaFoldDB" id="A0A1D1W707"/>
<dbReference type="EMBL" id="BDGG01000021">
    <property type="protein sequence ID" value="GAV09197.1"/>
    <property type="molecule type" value="Genomic_DNA"/>
</dbReference>
<dbReference type="Gene3D" id="1.10.287.70">
    <property type="match status" value="1"/>
</dbReference>
<proteinExistence type="predicted"/>
<dbReference type="InterPro" id="IPR028744">
    <property type="entry name" value="CatSper4"/>
</dbReference>
<reference evidence="2 3" key="1">
    <citation type="journal article" date="2016" name="Nat. Commun.">
        <title>Extremotolerant tardigrade genome and improved radiotolerance of human cultured cells by tardigrade-unique protein.</title>
        <authorList>
            <person name="Hashimoto T."/>
            <person name="Horikawa D.D."/>
            <person name="Saito Y."/>
            <person name="Kuwahara H."/>
            <person name="Kozuka-Hata H."/>
            <person name="Shin-I T."/>
            <person name="Minakuchi Y."/>
            <person name="Ohishi K."/>
            <person name="Motoyama A."/>
            <person name="Aizu T."/>
            <person name="Enomoto A."/>
            <person name="Kondo K."/>
            <person name="Tanaka S."/>
            <person name="Hara Y."/>
            <person name="Koshikawa S."/>
            <person name="Sagara H."/>
            <person name="Miura T."/>
            <person name="Yokobori S."/>
            <person name="Miyagawa K."/>
            <person name="Suzuki Y."/>
            <person name="Kubo T."/>
            <person name="Oyama M."/>
            <person name="Kohara Y."/>
            <person name="Fujiyama A."/>
            <person name="Arakawa K."/>
            <person name="Katayama T."/>
            <person name="Toyoda A."/>
            <person name="Kunieda T."/>
        </authorList>
    </citation>
    <scope>NUCLEOTIDE SEQUENCE [LARGE SCALE GENOMIC DNA]</scope>
    <source>
        <strain evidence="2 3">YOKOZUNA-1</strain>
    </source>
</reference>